<proteinExistence type="predicted"/>
<dbReference type="SUPFAM" id="SSF46689">
    <property type="entry name" value="Homeodomain-like"/>
    <property type="match status" value="1"/>
</dbReference>
<gene>
    <name evidence="4" type="ORF">FHS22_003067</name>
</gene>
<dbReference type="Pfam" id="PF00440">
    <property type="entry name" value="TetR_N"/>
    <property type="match status" value="1"/>
</dbReference>
<keyword evidence="5" id="KW-1185">Reference proteome</keyword>
<dbReference type="AlphaFoldDB" id="A0A841D6K6"/>
<comment type="caution">
    <text evidence="4">The sequence shown here is derived from an EMBL/GenBank/DDBJ whole genome shotgun (WGS) entry which is preliminary data.</text>
</comment>
<keyword evidence="1 2" id="KW-0238">DNA-binding</keyword>
<protein>
    <submittedName>
        <fullName evidence="4">AcrR family transcriptional regulator</fullName>
    </submittedName>
</protein>
<accession>A0A841D6K6</accession>
<sequence length="215" mass="23046">MTTQSRRGRPRAGEQAARRQTALDAALAELVEHGMEGMTMQAVAARAGSSKESLYTWFGSRHGLLAALIERQAEQVNTAVTAALDAAAEPRTTLTAIAENLLGLLVGDASVALNRAAMASEELSALLLRHGRHTTGPLVEAFLARLAAQGRLRIDDPAEAFQLLYGLTVRDLQIRVLLGERPPSPDGIRTGARLAVDRFLTLTGRTHSGARREHA</sequence>
<dbReference type="PRINTS" id="PR00455">
    <property type="entry name" value="HTHTETR"/>
</dbReference>
<dbReference type="PANTHER" id="PTHR30055">
    <property type="entry name" value="HTH-TYPE TRANSCRIPTIONAL REGULATOR RUTR"/>
    <property type="match status" value="1"/>
</dbReference>
<dbReference type="InterPro" id="IPR001647">
    <property type="entry name" value="HTH_TetR"/>
</dbReference>
<evidence type="ECO:0000259" key="3">
    <source>
        <dbReference type="PROSITE" id="PS50977"/>
    </source>
</evidence>
<dbReference type="EMBL" id="JACHJJ010000009">
    <property type="protein sequence ID" value="MBB5963785.1"/>
    <property type="molecule type" value="Genomic_DNA"/>
</dbReference>
<dbReference type="PROSITE" id="PS50977">
    <property type="entry name" value="HTH_TETR_2"/>
    <property type="match status" value="1"/>
</dbReference>
<dbReference type="PANTHER" id="PTHR30055:SF146">
    <property type="entry name" value="HTH-TYPE TRANSCRIPTIONAL DUAL REGULATOR CECR"/>
    <property type="match status" value="1"/>
</dbReference>
<dbReference type="GO" id="GO:0003700">
    <property type="term" value="F:DNA-binding transcription factor activity"/>
    <property type="evidence" value="ECO:0007669"/>
    <property type="project" value="TreeGrafter"/>
</dbReference>
<evidence type="ECO:0000313" key="4">
    <source>
        <dbReference type="EMBL" id="MBB5963785.1"/>
    </source>
</evidence>
<feature type="DNA-binding region" description="H-T-H motif" evidence="2">
    <location>
        <begin position="39"/>
        <end position="58"/>
    </location>
</feature>
<dbReference type="Proteomes" id="UP000562352">
    <property type="component" value="Unassembled WGS sequence"/>
</dbReference>
<dbReference type="RefSeq" id="WP_184942175.1">
    <property type="nucleotide sequence ID" value="NZ_BAAAWZ010000001.1"/>
</dbReference>
<reference evidence="4 5" key="1">
    <citation type="submission" date="2020-08" db="EMBL/GenBank/DDBJ databases">
        <title>Genomic Encyclopedia of Type Strains, Phase III (KMG-III): the genomes of soil and plant-associated and newly described type strains.</title>
        <authorList>
            <person name="Whitman W."/>
        </authorList>
    </citation>
    <scope>NUCLEOTIDE SEQUENCE [LARGE SCALE GENOMIC DNA]</scope>
    <source>
        <strain evidence="4 5">CECT 3303</strain>
    </source>
</reference>
<feature type="domain" description="HTH tetR-type" evidence="3">
    <location>
        <begin position="16"/>
        <end position="76"/>
    </location>
</feature>
<evidence type="ECO:0000256" key="2">
    <source>
        <dbReference type="PROSITE-ProRule" id="PRU00335"/>
    </source>
</evidence>
<dbReference type="Gene3D" id="1.10.357.10">
    <property type="entry name" value="Tetracycline Repressor, domain 2"/>
    <property type="match status" value="1"/>
</dbReference>
<organism evidence="4 5">
    <name type="scientific">Planomonospora venezuelensis</name>
    <dbReference type="NCBI Taxonomy" id="1999"/>
    <lineage>
        <taxon>Bacteria</taxon>
        <taxon>Bacillati</taxon>
        <taxon>Actinomycetota</taxon>
        <taxon>Actinomycetes</taxon>
        <taxon>Streptosporangiales</taxon>
        <taxon>Streptosporangiaceae</taxon>
        <taxon>Planomonospora</taxon>
    </lineage>
</organism>
<dbReference type="InterPro" id="IPR039536">
    <property type="entry name" value="TetR_C_Proteobacteria"/>
</dbReference>
<dbReference type="Gene3D" id="1.10.10.60">
    <property type="entry name" value="Homeodomain-like"/>
    <property type="match status" value="1"/>
</dbReference>
<dbReference type="GO" id="GO:0000976">
    <property type="term" value="F:transcription cis-regulatory region binding"/>
    <property type="evidence" value="ECO:0007669"/>
    <property type="project" value="TreeGrafter"/>
</dbReference>
<evidence type="ECO:0000313" key="5">
    <source>
        <dbReference type="Proteomes" id="UP000562352"/>
    </source>
</evidence>
<dbReference type="Pfam" id="PF14246">
    <property type="entry name" value="TetR_C_7"/>
    <property type="match status" value="1"/>
</dbReference>
<name>A0A841D6K6_PLAVE</name>
<dbReference type="InterPro" id="IPR050109">
    <property type="entry name" value="HTH-type_TetR-like_transc_reg"/>
</dbReference>
<evidence type="ECO:0000256" key="1">
    <source>
        <dbReference type="ARBA" id="ARBA00023125"/>
    </source>
</evidence>
<dbReference type="InterPro" id="IPR009057">
    <property type="entry name" value="Homeodomain-like_sf"/>
</dbReference>